<keyword evidence="1" id="KW-0597">Phosphoprotein</keyword>
<dbReference type="SMART" id="SM00448">
    <property type="entry name" value="REC"/>
    <property type="match status" value="1"/>
</dbReference>
<dbReference type="GO" id="GO:0003677">
    <property type="term" value="F:DNA binding"/>
    <property type="evidence" value="ECO:0007669"/>
    <property type="project" value="UniProtKB-KW"/>
</dbReference>
<dbReference type="Proteomes" id="UP000700732">
    <property type="component" value="Unassembled WGS sequence"/>
</dbReference>
<evidence type="ECO:0000259" key="3">
    <source>
        <dbReference type="PROSITE" id="PS50110"/>
    </source>
</evidence>
<comment type="caution">
    <text evidence="2">Lacks conserved residue(s) required for the propagation of feature annotation.</text>
</comment>
<proteinExistence type="predicted"/>
<organism evidence="4 5">
    <name type="scientific">Spirosoma utsteinense</name>
    <dbReference type="NCBI Taxonomy" id="2585773"/>
    <lineage>
        <taxon>Bacteria</taxon>
        <taxon>Pseudomonadati</taxon>
        <taxon>Bacteroidota</taxon>
        <taxon>Cytophagia</taxon>
        <taxon>Cytophagales</taxon>
        <taxon>Cytophagaceae</taxon>
        <taxon>Spirosoma</taxon>
    </lineage>
</organism>
<keyword evidence="4" id="KW-0238">DNA-binding</keyword>
<dbReference type="PANTHER" id="PTHR44591:SF3">
    <property type="entry name" value="RESPONSE REGULATORY DOMAIN-CONTAINING PROTEIN"/>
    <property type="match status" value="1"/>
</dbReference>
<dbReference type="Gene3D" id="3.40.50.2300">
    <property type="match status" value="1"/>
</dbReference>
<evidence type="ECO:0000256" key="1">
    <source>
        <dbReference type="ARBA" id="ARBA00022553"/>
    </source>
</evidence>
<dbReference type="RefSeq" id="WP_186739414.1">
    <property type="nucleotide sequence ID" value="NZ_VFIA01000028.1"/>
</dbReference>
<accession>A0ABR6WBA6</accession>
<evidence type="ECO:0000313" key="4">
    <source>
        <dbReference type="EMBL" id="MBC3793549.1"/>
    </source>
</evidence>
<dbReference type="EMBL" id="VFIA01000028">
    <property type="protein sequence ID" value="MBC3793549.1"/>
    <property type="molecule type" value="Genomic_DNA"/>
</dbReference>
<dbReference type="PANTHER" id="PTHR44591">
    <property type="entry name" value="STRESS RESPONSE REGULATOR PROTEIN 1"/>
    <property type="match status" value="1"/>
</dbReference>
<evidence type="ECO:0000256" key="2">
    <source>
        <dbReference type="PROSITE-ProRule" id="PRU00169"/>
    </source>
</evidence>
<dbReference type="InterPro" id="IPR001789">
    <property type="entry name" value="Sig_transdc_resp-reg_receiver"/>
</dbReference>
<comment type="caution">
    <text evidence="4">The sequence shown here is derived from an EMBL/GenBank/DDBJ whole genome shotgun (WGS) entry which is preliminary data.</text>
</comment>
<dbReference type="PROSITE" id="PS50110">
    <property type="entry name" value="RESPONSE_REGULATORY"/>
    <property type="match status" value="1"/>
</dbReference>
<sequence>MNGAKQVVIIDDDDDDCSFLQLGLEQWRPGISINRFVSGDEFINSQLWQEPHNKFNVILLELILPGEDGLAWLRQFLAHECCQGTPIVMYSCLGVDPELCKQAGAAEYLHKPCSMLELKQVADRIWTNWLAD</sequence>
<dbReference type="InterPro" id="IPR011006">
    <property type="entry name" value="CheY-like_superfamily"/>
</dbReference>
<dbReference type="InterPro" id="IPR050595">
    <property type="entry name" value="Bact_response_regulator"/>
</dbReference>
<keyword evidence="5" id="KW-1185">Reference proteome</keyword>
<dbReference type="CDD" id="cd00156">
    <property type="entry name" value="REC"/>
    <property type="match status" value="1"/>
</dbReference>
<name>A0ABR6WBA6_9BACT</name>
<dbReference type="Pfam" id="PF00072">
    <property type="entry name" value="Response_reg"/>
    <property type="match status" value="1"/>
</dbReference>
<reference evidence="4 5" key="1">
    <citation type="submission" date="2019-06" db="EMBL/GenBank/DDBJ databases">
        <title>Spirosoma utsteinense sp. nov. isolated from Antarctic ice-free soils.</title>
        <authorList>
            <person name="Tahon G."/>
        </authorList>
    </citation>
    <scope>NUCLEOTIDE SEQUENCE [LARGE SCALE GENOMIC DNA]</scope>
    <source>
        <strain evidence="4 5">LMG 31447</strain>
    </source>
</reference>
<protein>
    <submittedName>
        <fullName evidence="4">DNA-binding response OmpR family regulator</fullName>
    </submittedName>
</protein>
<gene>
    <name evidence="4" type="ORF">FH603_4068</name>
</gene>
<feature type="domain" description="Response regulatory" evidence="3">
    <location>
        <begin position="6"/>
        <end position="126"/>
    </location>
</feature>
<dbReference type="SUPFAM" id="SSF52172">
    <property type="entry name" value="CheY-like"/>
    <property type="match status" value="1"/>
</dbReference>
<evidence type="ECO:0000313" key="5">
    <source>
        <dbReference type="Proteomes" id="UP000700732"/>
    </source>
</evidence>